<gene>
    <name evidence="6" type="ORF">HaLaN_25671</name>
</gene>
<dbReference type="SUPFAM" id="SSF46689">
    <property type="entry name" value="Homeodomain-like"/>
    <property type="match status" value="1"/>
</dbReference>
<dbReference type="EMBL" id="BLLF01003447">
    <property type="protein sequence ID" value="GFH27364.1"/>
    <property type="molecule type" value="Genomic_DNA"/>
</dbReference>
<dbReference type="NCBIfam" id="TIGR01557">
    <property type="entry name" value="myb_SHAQKYF"/>
    <property type="match status" value="1"/>
</dbReference>
<feature type="domain" description="Response regulatory" evidence="5">
    <location>
        <begin position="1"/>
        <end position="83"/>
    </location>
</feature>
<comment type="caution">
    <text evidence="6">The sequence shown here is derived from an EMBL/GenBank/DDBJ whole genome shotgun (WGS) entry which is preliminary data.</text>
</comment>
<keyword evidence="4" id="KW-0597">Phosphoprotein</keyword>
<dbReference type="InterPro" id="IPR011006">
    <property type="entry name" value="CheY-like_superfamily"/>
</dbReference>
<dbReference type="PROSITE" id="PS50110">
    <property type="entry name" value="RESPONSE_REGULATORY"/>
    <property type="match status" value="1"/>
</dbReference>
<dbReference type="Gene3D" id="1.10.10.60">
    <property type="entry name" value="Homeodomain-like"/>
    <property type="match status" value="1"/>
</dbReference>
<dbReference type="GO" id="GO:0005634">
    <property type="term" value="C:nucleus"/>
    <property type="evidence" value="ECO:0007669"/>
    <property type="project" value="TreeGrafter"/>
</dbReference>
<dbReference type="InterPro" id="IPR006447">
    <property type="entry name" value="Myb_dom_plants"/>
</dbReference>
<keyword evidence="2" id="KW-0804">Transcription</keyword>
<dbReference type="GO" id="GO:0003700">
    <property type="term" value="F:DNA-binding transcription factor activity"/>
    <property type="evidence" value="ECO:0007669"/>
    <property type="project" value="InterPro"/>
</dbReference>
<evidence type="ECO:0000256" key="1">
    <source>
        <dbReference type="ARBA" id="ARBA00023015"/>
    </source>
</evidence>
<keyword evidence="7" id="KW-1185">Reference proteome</keyword>
<dbReference type="GO" id="GO:0003677">
    <property type="term" value="F:DNA binding"/>
    <property type="evidence" value="ECO:0007669"/>
    <property type="project" value="InterPro"/>
</dbReference>
<dbReference type="GO" id="GO:0000160">
    <property type="term" value="P:phosphorelay signal transduction system"/>
    <property type="evidence" value="ECO:0007669"/>
    <property type="project" value="InterPro"/>
</dbReference>
<dbReference type="PANTHER" id="PTHR31442">
    <property type="entry name" value="HOMEODOMAIN-LIKE SUPERFAMILY PROTEIN-RELATED"/>
    <property type="match status" value="1"/>
</dbReference>
<name>A0A6A0A468_HAELA</name>
<evidence type="ECO:0000256" key="4">
    <source>
        <dbReference type="PROSITE-ProRule" id="PRU00169"/>
    </source>
</evidence>
<feature type="modified residue" description="4-aspartylphosphate" evidence="4">
    <location>
        <position position="16"/>
    </location>
</feature>
<evidence type="ECO:0000313" key="7">
    <source>
        <dbReference type="Proteomes" id="UP000485058"/>
    </source>
</evidence>
<sequence length="83" mass="9236">MLQKCGYTDFDLVLSDVYMPDMNGFALLEVIGLELDLPIVKAVPKKILEIMSAEGLTRENVASHLQKYRQAPQGEEGLVQEPS</sequence>
<reference evidence="6 7" key="1">
    <citation type="submission" date="2020-02" db="EMBL/GenBank/DDBJ databases">
        <title>Draft genome sequence of Haematococcus lacustris strain NIES-144.</title>
        <authorList>
            <person name="Morimoto D."/>
            <person name="Nakagawa S."/>
            <person name="Yoshida T."/>
            <person name="Sawayama S."/>
        </authorList>
    </citation>
    <scope>NUCLEOTIDE SEQUENCE [LARGE SCALE GENOMIC DNA]</scope>
    <source>
        <strain evidence="6 7">NIES-144</strain>
    </source>
</reference>
<evidence type="ECO:0000256" key="3">
    <source>
        <dbReference type="ARBA" id="ARBA00023242"/>
    </source>
</evidence>
<evidence type="ECO:0000256" key="2">
    <source>
        <dbReference type="ARBA" id="ARBA00023163"/>
    </source>
</evidence>
<dbReference type="Proteomes" id="UP000485058">
    <property type="component" value="Unassembled WGS sequence"/>
</dbReference>
<dbReference type="InterPro" id="IPR001789">
    <property type="entry name" value="Sig_transdc_resp-reg_receiver"/>
</dbReference>
<dbReference type="AlphaFoldDB" id="A0A6A0A468"/>
<keyword evidence="3" id="KW-0539">Nucleus</keyword>
<protein>
    <submittedName>
        <fullName evidence="6">Response regulatory domain-containing protein</fullName>
    </submittedName>
</protein>
<dbReference type="InterPro" id="IPR044841">
    <property type="entry name" value="LUX/BOA-like"/>
</dbReference>
<accession>A0A6A0A468</accession>
<evidence type="ECO:0000259" key="5">
    <source>
        <dbReference type="PROSITE" id="PS50110"/>
    </source>
</evidence>
<dbReference type="InterPro" id="IPR009057">
    <property type="entry name" value="Homeodomain-like_sf"/>
</dbReference>
<organism evidence="6 7">
    <name type="scientific">Haematococcus lacustris</name>
    <name type="common">Green alga</name>
    <name type="synonym">Haematococcus pluvialis</name>
    <dbReference type="NCBI Taxonomy" id="44745"/>
    <lineage>
        <taxon>Eukaryota</taxon>
        <taxon>Viridiplantae</taxon>
        <taxon>Chlorophyta</taxon>
        <taxon>core chlorophytes</taxon>
        <taxon>Chlorophyceae</taxon>
        <taxon>CS clade</taxon>
        <taxon>Chlamydomonadales</taxon>
        <taxon>Haematococcaceae</taxon>
        <taxon>Haematococcus</taxon>
    </lineage>
</organism>
<evidence type="ECO:0000313" key="6">
    <source>
        <dbReference type="EMBL" id="GFH27364.1"/>
    </source>
</evidence>
<dbReference type="SUPFAM" id="SSF52172">
    <property type="entry name" value="CheY-like"/>
    <property type="match status" value="1"/>
</dbReference>
<proteinExistence type="predicted"/>
<dbReference type="PANTHER" id="PTHR31442:SF29">
    <property type="entry name" value="HOMEODOMAIN-LIKE SUPERFAMILY PROTEIN"/>
    <property type="match status" value="1"/>
</dbReference>
<keyword evidence="1" id="KW-0805">Transcription regulation</keyword>